<dbReference type="KEGG" id="sgz:C0216_32680"/>
<name>A0A344UBG6_9ACTN</name>
<keyword evidence="1" id="KW-0732">Signal</keyword>
<keyword evidence="3" id="KW-0614">Plasmid</keyword>
<dbReference type="AlphaFoldDB" id="A0A344UBG6"/>
<dbReference type="InterPro" id="IPR007921">
    <property type="entry name" value="CHAP_dom"/>
</dbReference>
<sequence length="196" mass="19913">MESAMRKLTSLAAKGAATALLASTALAASGVAHAQAAPLGAKIATTAKGQIGAGPCGLNGKGSYWGRGTSQTGSCGPNGTEAHAWCADFVGWVWWKNGVGGNMKKLNNLASSFTKYGPMHSTPKVGDAILYNQHTPGVGDDHVAIVVAISGSKITVVGGNQGTPGSVSARTWKSYKVGTQVNSVQRISGYVTPVAR</sequence>
<dbReference type="EMBL" id="CP030864">
    <property type="protein sequence ID" value="AXE28237.1"/>
    <property type="molecule type" value="Genomic_DNA"/>
</dbReference>
<evidence type="ECO:0000313" key="3">
    <source>
        <dbReference type="EMBL" id="AXE28237.1"/>
    </source>
</evidence>
<evidence type="ECO:0000256" key="1">
    <source>
        <dbReference type="SAM" id="SignalP"/>
    </source>
</evidence>
<gene>
    <name evidence="3" type="ORF">C0216_32680</name>
</gene>
<organism evidence="3 4">
    <name type="scientific">Streptomyces globosus</name>
    <dbReference type="NCBI Taxonomy" id="68209"/>
    <lineage>
        <taxon>Bacteria</taxon>
        <taxon>Bacillati</taxon>
        <taxon>Actinomycetota</taxon>
        <taxon>Actinomycetes</taxon>
        <taxon>Kitasatosporales</taxon>
        <taxon>Streptomycetaceae</taxon>
        <taxon>Streptomyces</taxon>
    </lineage>
</organism>
<keyword evidence="4" id="KW-1185">Reference proteome</keyword>
<accession>A0A344UBG6</accession>
<dbReference type="Proteomes" id="UP000252004">
    <property type="component" value="Plasmid unnamed2"/>
</dbReference>
<dbReference type="SUPFAM" id="SSF54001">
    <property type="entry name" value="Cysteine proteinases"/>
    <property type="match status" value="1"/>
</dbReference>
<feature type="signal peptide" evidence="1">
    <location>
        <begin position="1"/>
        <end position="27"/>
    </location>
</feature>
<dbReference type="InterPro" id="IPR038765">
    <property type="entry name" value="Papain-like_cys_pep_sf"/>
</dbReference>
<evidence type="ECO:0000259" key="2">
    <source>
        <dbReference type="Pfam" id="PF05257"/>
    </source>
</evidence>
<dbReference type="Pfam" id="PF05257">
    <property type="entry name" value="CHAP"/>
    <property type="match status" value="1"/>
</dbReference>
<feature type="chain" id="PRO_5038916776" description="Peptidase C51 domain-containing protein" evidence="1">
    <location>
        <begin position="28"/>
        <end position="196"/>
    </location>
</feature>
<dbReference type="Gene3D" id="3.90.1720.10">
    <property type="entry name" value="endopeptidase domain like (from Nostoc punctiforme)"/>
    <property type="match status" value="1"/>
</dbReference>
<evidence type="ECO:0000313" key="4">
    <source>
        <dbReference type="Proteomes" id="UP000252004"/>
    </source>
</evidence>
<reference evidence="3 4" key="1">
    <citation type="submission" date="2018-01" db="EMBL/GenBank/DDBJ databases">
        <title>Draft genome Sequence of streptomyces globosus LZH-48.</title>
        <authorList>
            <person name="Ran K."/>
            <person name="Li Z."/>
            <person name="Wei S."/>
            <person name="Dong R."/>
        </authorList>
    </citation>
    <scope>NUCLEOTIDE SEQUENCE [LARGE SCALE GENOMIC DNA]</scope>
    <source>
        <strain evidence="3 4">LZH-48</strain>
        <plasmid evidence="3 4">unnamed2</plasmid>
    </source>
</reference>
<feature type="domain" description="Peptidase C51" evidence="2">
    <location>
        <begin position="82"/>
        <end position="160"/>
    </location>
</feature>
<protein>
    <recommendedName>
        <fullName evidence="2">Peptidase C51 domain-containing protein</fullName>
    </recommendedName>
</protein>
<proteinExistence type="predicted"/>
<geneLocation type="plasmid" evidence="3 4">
    <name>unnamed2</name>
</geneLocation>
<dbReference type="OrthoDB" id="9815928at2"/>